<evidence type="ECO:0000313" key="3">
    <source>
        <dbReference type="EMBL" id="CAB9517640.1"/>
    </source>
</evidence>
<dbReference type="GO" id="GO:0016787">
    <property type="term" value="F:hydrolase activity"/>
    <property type="evidence" value="ECO:0007669"/>
    <property type="project" value="UniProtKB-KW"/>
</dbReference>
<reference evidence="3" key="1">
    <citation type="submission" date="2020-06" db="EMBL/GenBank/DDBJ databases">
        <authorList>
            <consortium name="Plant Systems Biology data submission"/>
        </authorList>
    </citation>
    <scope>NUCLEOTIDE SEQUENCE</scope>
    <source>
        <strain evidence="3">D6</strain>
    </source>
</reference>
<gene>
    <name evidence="3" type="ORF">SEMRO_870_G213640.1</name>
</gene>
<dbReference type="PANTHER" id="PTHR45763">
    <property type="entry name" value="HYDROLASE, ALPHA/BETA FOLD FAMILY PROTEIN, EXPRESSED-RELATED"/>
    <property type="match status" value="1"/>
</dbReference>
<dbReference type="PANTHER" id="PTHR45763:SF46">
    <property type="entry name" value="AB HYDROLASE-1 DOMAIN-CONTAINING PROTEIN"/>
    <property type="match status" value="1"/>
</dbReference>
<dbReference type="Proteomes" id="UP001153069">
    <property type="component" value="Unassembled WGS sequence"/>
</dbReference>
<feature type="domain" description="AB hydrolase-1" evidence="2">
    <location>
        <begin position="62"/>
        <end position="325"/>
    </location>
</feature>
<dbReference type="InterPro" id="IPR000073">
    <property type="entry name" value="AB_hydrolase_1"/>
</dbReference>
<sequence>MMLWKSVGNLIVTLLFATTEQSTSSTAIINNSSSRPEDHQVRLQNGRLLGYAEYGPKDGFPVLYCHGFPFCRREWNLFVPPTNDDNLLEDLKIRLIIPDRPGYGLSDWNPDCRQVAVWVTDVKELLEDHLQIIGPSNNDNDDRLFSVLGVSGGAPYAAACAHTLSNVKSLGIVSGMGPAEAPGTTKGLSWTIPRVWPGFVRRLVLWVFAYGARNSSTDPVAFAKQCSQGMCPLDQTFLNNNNHPERQEAFVNTLKEAFREGVRGADSDAESYRRHWGFDLQEISCNTCLWHGTDDANVPVSVARWMAEQIPTCRQTNILENEGHLTIACNHMRDILSTIVQ</sequence>
<dbReference type="InterPro" id="IPR029058">
    <property type="entry name" value="AB_hydrolase_fold"/>
</dbReference>
<dbReference type="EMBL" id="CAICTM010000869">
    <property type="protein sequence ID" value="CAB9517640.1"/>
    <property type="molecule type" value="Genomic_DNA"/>
</dbReference>
<dbReference type="Pfam" id="PF12697">
    <property type="entry name" value="Abhydrolase_6"/>
    <property type="match status" value="1"/>
</dbReference>
<evidence type="ECO:0000313" key="4">
    <source>
        <dbReference type="Proteomes" id="UP001153069"/>
    </source>
</evidence>
<dbReference type="OrthoDB" id="294702at2759"/>
<accession>A0A9N8EFR3</accession>
<name>A0A9N8EFR3_9STRA</name>
<proteinExistence type="predicted"/>
<protein>
    <submittedName>
        <fullName evidence="3">Alpha beta hydrolase fold</fullName>
    </submittedName>
</protein>
<keyword evidence="3" id="KW-0378">Hydrolase</keyword>
<keyword evidence="1" id="KW-0732">Signal</keyword>
<evidence type="ECO:0000256" key="1">
    <source>
        <dbReference type="SAM" id="SignalP"/>
    </source>
</evidence>
<comment type="caution">
    <text evidence="3">The sequence shown here is derived from an EMBL/GenBank/DDBJ whole genome shotgun (WGS) entry which is preliminary data.</text>
</comment>
<dbReference type="Gene3D" id="3.40.50.1820">
    <property type="entry name" value="alpha/beta hydrolase"/>
    <property type="match status" value="1"/>
</dbReference>
<feature type="signal peptide" evidence="1">
    <location>
        <begin position="1"/>
        <end position="25"/>
    </location>
</feature>
<evidence type="ECO:0000259" key="2">
    <source>
        <dbReference type="Pfam" id="PF12697"/>
    </source>
</evidence>
<keyword evidence="4" id="KW-1185">Reference proteome</keyword>
<dbReference type="SUPFAM" id="SSF53474">
    <property type="entry name" value="alpha/beta-Hydrolases"/>
    <property type="match status" value="1"/>
</dbReference>
<organism evidence="3 4">
    <name type="scientific">Seminavis robusta</name>
    <dbReference type="NCBI Taxonomy" id="568900"/>
    <lineage>
        <taxon>Eukaryota</taxon>
        <taxon>Sar</taxon>
        <taxon>Stramenopiles</taxon>
        <taxon>Ochrophyta</taxon>
        <taxon>Bacillariophyta</taxon>
        <taxon>Bacillariophyceae</taxon>
        <taxon>Bacillariophycidae</taxon>
        <taxon>Naviculales</taxon>
        <taxon>Naviculaceae</taxon>
        <taxon>Seminavis</taxon>
    </lineage>
</organism>
<feature type="chain" id="PRO_5040146545" evidence="1">
    <location>
        <begin position="26"/>
        <end position="341"/>
    </location>
</feature>
<dbReference type="AlphaFoldDB" id="A0A9N8EFR3"/>